<reference evidence="2 3" key="1">
    <citation type="journal article" date="2022" name="Front. Cell. Infect. Microbiol.">
        <title>The Genomes of Two Strains of Taenia crassiceps the Animal Model for the Study of Human Cysticercosis.</title>
        <authorList>
            <person name="Bobes R.J."/>
            <person name="Estrada K."/>
            <person name="Rios-Valencia D.G."/>
            <person name="Calderon-Gallegos A."/>
            <person name="de la Torre P."/>
            <person name="Carrero J.C."/>
            <person name="Sanchez-Flores A."/>
            <person name="Laclette J.P."/>
        </authorList>
    </citation>
    <scope>NUCLEOTIDE SEQUENCE [LARGE SCALE GENOMIC DNA]</scope>
    <source>
        <strain evidence="2">WFUcys</strain>
    </source>
</reference>
<keyword evidence="3" id="KW-1185">Reference proteome</keyword>
<comment type="caution">
    <text evidence="2">The sequence shown here is derived from an EMBL/GenBank/DDBJ whole genome shotgun (WGS) entry which is preliminary data.</text>
</comment>
<evidence type="ECO:0000313" key="2">
    <source>
        <dbReference type="EMBL" id="KAL5112866.1"/>
    </source>
</evidence>
<protein>
    <submittedName>
        <fullName evidence="2">Uncharacterized protein</fullName>
    </submittedName>
</protein>
<feature type="region of interest" description="Disordered" evidence="1">
    <location>
        <begin position="57"/>
        <end position="82"/>
    </location>
</feature>
<dbReference type="Proteomes" id="UP001651158">
    <property type="component" value="Unassembled WGS sequence"/>
</dbReference>
<dbReference type="EMBL" id="JAKROA010000001">
    <property type="protein sequence ID" value="KAL5112866.1"/>
    <property type="molecule type" value="Genomic_DNA"/>
</dbReference>
<feature type="region of interest" description="Disordered" evidence="1">
    <location>
        <begin position="107"/>
        <end position="145"/>
    </location>
</feature>
<evidence type="ECO:0000256" key="1">
    <source>
        <dbReference type="SAM" id="MobiDB-lite"/>
    </source>
</evidence>
<organism evidence="2 3">
    <name type="scientific">Taenia crassiceps</name>
    <dbReference type="NCBI Taxonomy" id="6207"/>
    <lineage>
        <taxon>Eukaryota</taxon>
        <taxon>Metazoa</taxon>
        <taxon>Spiralia</taxon>
        <taxon>Lophotrochozoa</taxon>
        <taxon>Platyhelminthes</taxon>
        <taxon>Cestoda</taxon>
        <taxon>Eucestoda</taxon>
        <taxon>Cyclophyllidea</taxon>
        <taxon>Taeniidae</taxon>
        <taxon>Taenia</taxon>
    </lineage>
</organism>
<accession>A0ABR4QT34</accession>
<sequence length="145" mass="15946">MNPKPSRDLVETYCEFYDRARYDPGAYTDVDYLRFLEIHDQLLKAVVVREELQTVDSPTKLAKMSHKRRKAPSASGVMQSTQSELIEMRATASGSNVAAETNSSCGTVGLLRTPLSRSGSAASDDSQTALIRLDDSRNASSHLHP</sequence>
<dbReference type="InterPro" id="IPR010876">
    <property type="entry name" value="C1orf43"/>
</dbReference>
<evidence type="ECO:0000313" key="3">
    <source>
        <dbReference type="Proteomes" id="UP001651158"/>
    </source>
</evidence>
<dbReference type="Pfam" id="PF07406">
    <property type="entry name" value="NICE-3"/>
    <property type="match status" value="1"/>
</dbReference>
<feature type="compositionally biased region" description="Polar residues" evidence="1">
    <location>
        <begin position="115"/>
        <end position="129"/>
    </location>
</feature>
<gene>
    <name evidence="2" type="ORF">TcWFU_009080</name>
</gene>
<proteinExistence type="predicted"/>
<name>A0ABR4QT34_9CEST</name>